<feature type="compositionally biased region" description="Basic and acidic residues" evidence="1">
    <location>
        <begin position="41"/>
        <end position="59"/>
    </location>
</feature>
<protein>
    <submittedName>
        <fullName evidence="3">Uncharacterized protein</fullName>
    </submittedName>
</protein>
<feature type="compositionally biased region" description="Basic and acidic residues" evidence="1">
    <location>
        <begin position="97"/>
        <end position="114"/>
    </location>
</feature>
<dbReference type="EMBL" id="CP066681">
    <property type="protein sequence ID" value="QQG35626.1"/>
    <property type="molecule type" value="Genomic_DNA"/>
</dbReference>
<proteinExistence type="predicted"/>
<name>A0A7T5UG91_9BACT</name>
<feature type="compositionally biased region" description="Basic and acidic residues" evidence="1">
    <location>
        <begin position="77"/>
        <end position="87"/>
    </location>
</feature>
<organism evidence="3 4">
    <name type="scientific">Micavibrio aeruginosavorus</name>
    <dbReference type="NCBI Taxonomy" id="349221"/>
    <lineage>
        <taxon>Bacteria</taxon>
        <taxon>Pseudomonadati</taxon>
        <taxon>Bdellovibrionota</taxon>
        <taxon>Bdellovibrionia</taxon>
        <taxon>Bdellovibrionales</taxon>
        <taxon>Pseudobdellovibrionaceae</taxon>
        <taxon>Micavibrio</taxon>
    </lineage>
</organism>
<accession>A0A7T5UG91</accession>
<evidence type="ECO:0000313" key="4">
    <source>
        <dbReference type="Proteomes" id="UP000595362"/>
    </source>
</evidence>
<feature type="signal peptide" evidence="2">
    <location>
        <begin position="1"/>
        <end position="24"/>
    </location>
</feature>
<evidence type="ECO:0000313" key="3">
    <source>
        <dbReference type="EMBL" id="QQG35626.1"/>
    </source>
</evidence>
<evidence type="ECO:0000256" key="2">
    <source>
        <dbReference type="SAM" id="SignalP"/>
    </source>
</evidence>
<dbReference type="AlphaFoldDB" id="A0A7T5UG91"/>
<dbReference type="Proteomes" id="UP000595362">
    <property type="component" value="Chromosome"/>
</dbReference>
<evidence type="ECO:0000256" key="1">
    <source>
        <dbReference type="SAM" id="MobiDB-lite"/>
    </source>
</evidence>
<feature type="region of interest" description="Disordered" evidence="1">
    <location>
        <begin position="30"/>
        <end position="143"/>
    </location>
</feature>
<keyword evidence="2" id="KW-0732">Signal</keyword>
<gene>
    <name evidence="3" type="ORF">HYS17_08870</name>
</gene>
<feature type="chain" id="PRO_5032700896" evidence="2">
    <location>
        <begin position="25"/>
        <end position="710"/>
    </location>
</feature>
<sequence length="710" mass="77438">MIARHLLLTALVSCLIWLPANKFAQAEDRMAGPNPVASTSEARKQESPVYRYRETDDRMGGSAKAKAALQRNGGQKPDSHSDKKSTPDKAAATKRTVRPDTPKENIHSEPDDNKAAGTTQSPADKPGKAAVDSPASAGPNIPVPAMETTAEAAGSPEENNDYIVKRGDKPARVPAQLKVNYTTLESLGTLHNAAAGSLGIDLWDGSSRNNILTLVNQLPPPRHYGILQRMNHRALLTSADATLMSNRSSIQAGEDFQTLRIEKLLDTGAYLQASQLFMTDQAVAYHERLARAGVQSLFLSRQPTIACLETKTMMVRFDEQPFWKQASVICDYILGKMAGQNMKNFVDRPEVKPVAAESRVLGYTFDKAGYKVTPRSFDDLKDFTPLEIAALLNDDRLMLNKFNIDNIREAPSHNIGVLMMSPNAPSEVKLALWDEAIRRGMLSPQELGTLYNEIKLESKDLQQAKGWLALPAYHQAMTAARDKDQKKKLGHEALRLAGQFPPGTLTPFAPYIDTLSAEDADPTLVRKIATIGLVAGTPLSASLERQLWNQAESEGAGQSALYLAIANAALQNFSTEEMPKPDVFQELIGKLPETSKTLIFTIIEKLDMTGKLHNISGKEAYEKQDGLTDPADYDYVMPSSDLMENLTSAHQDKRLGEVILLSAIALGDIPPSRMDPAVLAEVIDGLKTVGLTSEARELASEVVMGLSTGK</sequence>
<reference evidence="3 4" key="1">
    <citation type="submission" date="2020-07" db="EMBL/GenBank/DDBJ databases">
        <title>Huge and variable diversity of episymbiotic CPR bacteria and DPANN archaea in groundwater ecosystems.</title>
        <authorList>
            <person name="He C.Y."/>
            <person name="Keren R."/>
            <person name="Whittaker M."/>
            <person name="Farag I.F."/>
            <person name="Doudna J."/>
            <person name="Cate J.H.D."/>
            <person name="Banfield J.F."/>
        </authorList>
    </citation>
    <scope>NUCLEOTIDE SEQUENCE [LARGE SCALE GENOMIC DNA]</scope>
    <source>
        <strain evidence="3">NC_groundwater_70_Ag_B-0.1um_54_66</strain>
    </source>
</reference>